<proteinExistence type="predicted"/>
<reference evidence="2 3" key="1">
    <citation type="submission" date="2020-04" db="EMBL/GenBank/DDBJ databases">
        <title>MicrobeNet Type strains.</title>
        <authorList>
            <person name="Nicholson A.C."/>
        </authorList>
    </citation>
    <scope>NUCLEOTIDE SEQUENCE [LARGE SCALE GENOMIC DNA]</scope>
    <source>
        <strain evidence="2 3">DSM 22768</strain>
    </source>
</reference>
<feature type="transmembrane region" description="Helical" evidence="1">
    <location>
        <begin position="7"/>
        <end position="26"/>
    </location>
</feature>
<evidence type="ECO:0000313" key="3">
    <source>
        <dbReference type="Proteomes" id="UP000532121"/>
    </source>
</evidence>
<accession>A0A7X9LC05</accession>
<keyword evidence="1" id="KW-0812">Transmembrane</keyword>
<dbReference type="AlphaFoldDB" id="A0A7X9LC05"/>
<protein>
    <submittedName>
        <fullName evidence="2">Uncharacterized protein</fullName>
    </submittedName>
</protein>
<dbReference type="RefSeq" id="WP_193522918.1">
    <property type="nucleotide sequence ID" value="NZ_JABASA010000002.1"/>
</dbReference>
<evidence type="ECO:0000256" key="1">
    <source>
        <dbReference type="SAM" id="Phobius"/>
    </source>
</evidence>
<evidence type="ECO:0000313" key="2">
    <source>
        <dbReference type="EMBL" id="NMD48375.1"/>
    </source>
</evidence>
<organism evidence="2 3">
    <name type="scientific">Streptococcus ratti</name>
    <dbReference type="NCBI Taxonomy" id="1341"/>
    <lineage>
        <taxon>Bacteria</taxon>
        <taxon>Bacillati</taxon>
        <taxon>Bacillota</taxon>
        <taxon>Bacilli</taxon>
        <taxon>Lactobacillales</taxon>
        <taxon>Streptococcaceae</taxon>
        <taxon>Streptococcus</taxon>
    </lineage>
</organism>
<keyword evidence="1" id="KW-1133">Transmembrane helix</keyword>
<dbReference type="Proteomes" id="UP000532121">
    <property type="component" value="Unassembled WGS sequence"/>
</dbReference>
<dbReference type="EMBL" id="JABASA010000002">
    <property type="protein sequence ID" value="NMD48375.1"/>
    <property type="molecule type" value="Genomic_DNA"/>
</dbReference>
<gene>
    <name evidence="2" type="ORF">HHO37_01495</name>
</gene>
<name>A0A7X9LC05_STRRT</name>
<keyword evidence="1" id="KW-0472">Membrane</keyword>
<sequence>MLVIIEAIVTVFVAVLLTAFVVWFFFGRNQSESNFKEVIYIIHFKSDIPDISKNAKIMDKVAIIENTADGYVVHSSINDSKLHQLITQEYALEPKQVYVHSKIFAAMPL</sequence>
<comment type="caution">
    <text evidence="2">The sequence shown here is derived from an EMBL/GenBank/DDBJ whole genome shotgun (WGS) entry which is preliminary data.</text>
</comment>